<dbReference type="GO" id="GO:0004222">
    <property type="term" value="F:metalloendopeptidase activity"/>
    <property type="evidence" value="ECO:0007669"/>
    <property type="project" value="InterPro"/>
</dbReference>
<dbReference type="Pfam" id="PF05649">
    <property type="entry name" value="Peptidase_M13_N"/>
    <property type="match status" value="1"/>
</dbReference>
<dbReference type="PANTHER" id="PTHR11733:SF133">
    <property type="entry name" value="PHOSPHATE-REGULATING NEUTRAL ENDOPEPTIDASE PHEX"/>
    <property type="match status" value="1"/>
</dbReference>
<dbReference type="Gene3D" id="1.10.1380.10">
    <property type="entry name" value="Neutral endopeptidase , domain2"/>
    <property type="match status" value="1"/>
</dbReference>
<keyword evidence="6" id="KW-0482">Metalloprotease</keyword>
<dbReference type="PANTHER" id="PTHR11733">
    <property type="entry name" value="ZINC METALLOPROTEASE FAMILY M13 NEPRILYSIN-RELATED"/>
    <property type="match status" value="1"/>
</dbReference>
<dbReference type="EMBL" id="CAXITT010001737">
    <property type="protein sequence ID" value="CAL1548798.1"/>
    <property type="molecule type" value="Genomic_DNA"/>
</dbReference>
<evidence type="ECO:0000259" key="7">
    <source>
        <dbReference type="Pfam" id="PF01431"/>
    </source>
</evidence>
<protein>
    <recommendedName>
        <fullName evidence="11">Endothelin-converting enzyme 1</fullName>
    </recommendedName>
</protein>
<evidence type="ECO:0000256" key="1">
    <source>
        <dbReference type="ARBA" id="ARBA00001947"/>
    </source>
</evidence>
<dbReference type="InterPro" id="IPR042089">
    <property type="entry name" value="Peptidase_M13_dom_2"/>
</dbReference>
<feature type="domain" description="Peptidase M13 N-terminal" evidence="8">
    <location>
        <begin position="1"/>
        <end position="186"/>
    </location>
</feature>
<evidence type="ECO:0000256" key="4">
    <source>
        <dbReference type="ARBA" id="ARBA00022801"/>
    </source>
</evidence>
<dbReference type="CDD" id="cd08662">
    <property type="entry name" value="M13"/>
    <property type="match status" value="1"/>
</dbReference>
<sequence length="452" mass="51969">MTLAEVQGNYSQSCCFCFQQFDFVRYVNEVFMLPEIGITDVTEYEVVINQSPLYFQRLMGLLEKTPKRTVANYLVWRLIVNFIGTLGDKYKGLMNSYKKTLYGTETDRARFRRCGAYTTSEMSLAVGRMFIKDNFDTDARNVSHIMIAGLQKSFNSLLDDLDWMDAETKKVAKDKNENIASKIGYPKEVMNDTYLEEFYTNLTFNKDEYFENVLKNERESFNQLMRDLRQPVDKEKWDTPPPTVNAYYSAVKNQILFPAGILQPPFFSKTYPMSLNFGGIGVVIGHEITHGFDDRGRQYDKNGNLAQWWPQTAVDNFKIKAQCIIDQYGNFTVSQINQKLNGINTQGENIADNGGLKQAYKAYRNWVSLQGKEESLLPGLNFTHDQLFFINFAQLWCNLMTDGEALNRIRTGVHSPGEFRVIGSAQNSPDFAKAFNCPSDSYMNPKNKCRVW</sequence>
<evidence type="ECO:0000256" key="5">
    <source>
        <dbReference type="ARBA" id="ARBA00022833"/>
    </source>
</evidence>
<dbReference type="Proteomes" id="UP001497497">
    <property type="component" value="Unassembled WGS sequence"/>
</dbReference>
<comment type="cofactor">
    <cofactor evidence="1">
        <name>Zn(2+)</name>
        <dbReference type="ChEBI" id="CHEBI:29105"/>
    </cofactor>
</comment>
<dbReference type="Pfam" id="PF01431">
    <property type="entry name" value="Peptidase_M13"/>
    <property type="match status" value="1"/>
</dbReference>
<dbReference type="SUPFAM" id="SSF55486">
    <property type="entry name" value="Metalloproteases ('zincins'), catalytic domain"/>
    <property type="match status" value="1"/>
</dbReference>
<dbReference type="InterPro" id="IPR000718">
    <property type="entry name" value="Peptidase_M13"/>
</dbReference>
<evidence type="ECO:0000256" key="6">
    <source>
        <dbReference type="ARBA" id="ARBA00023049"/>
    </source>
</evidence>
<dbReference type="GO" id="GO:0016485">
    <property type="term" value="P:protein processing"/>
    <property type="evidence" value="ECO:0007669"/>
    <property type="project" value="TreeGrafter"/>
</dbReference>
<comment type="caution">
    <text evidence="9">The sequence shown here is derived from an EMBL/GenBank/DDBJ whole genome shotgun (WGS) entry which is preliminary data.</text>
</comment>
<dbReference type="InterPro" id="IPR008753">
    <property type="entry name" value="Peptidase_M13_N"/>
</dbReference>
<name>A0AAV2IRU6_LYMST</name>
<proteinExistence type="predicted"/>
<feature type="domain" description="Peptidase M13 C-terminal" evidence="7">
    <location>
        <begin position="245"/>
        <end position="451"/>
    </location>
</feature>
<dbReference type="Gene3D" id="3.40.390.10">
    <property type="entry name" value="Collagenase (Catalytic Domain)"/>
    <property type="match status" value="1"/>
</dbReference>
<dbReference type="InterPro" id="IPR018497">
    <property type="entry name" value="Peptidase_M13_C"/>
</dbReference>
<evidence type="ECO:0000256" key="3">
    <source>
        <dbReference type="ARBA" id="ARBA00022723"/>
    </source>
</evidence>
<keyword evidence="10" id="KW-1185">Reference proteome</keyword>
<dbReference type="AlphaFoldDB" id="A0AAV2IRU6"/>
<gene>
    <name evidence="9" type="ORF">GSLYS_00022115001</name>
</gene>
<evidence type="ECO:0000256" key="2">
    <source>
        <dbReference type="ARBA" id="ARBA00022670"/>
    </source>
</evidence>
<accession>A0AAV2IRU6</accession>
<dbReference type="GO" id="GO:0005886">
    <property type="term" value="C:plasma membrane"/>
    <property type="evidence" value="ECO:0007669"/>
    <property type="project" value="TreeGrafter"/>
</dbReference>
<evidence type="ECO:0008006" key="11">
    <source>
        <dbReference type="Google" id="ProtNLM"/>
    </source>
</evidence>
<keyword evidence="3" id="KW-0479">Metal-binding</keyword>
<dbReference type="GO" id="GO:0046872">
    <property type="term" value="F:metal ion binding"/>
    <property type="evidence" value="ECO:0007669"/>
    <property type="project" value="UniProtKB-KW"/>
</dbReference>
<evidence type="ECO:0000259" key="8">
    <source>
        <dbReference type="Pfam" id="PF05649"/>
    </source>
</evidence>
<reference evidence="9 10" key="1">
    <citation type="submission" date="2024-04" db="EMBL/GenBank/DDBJ databases">
        <authorList>
            <consortium name="Genoscope - CEA"/>
            <person name="William W."/>
        </authorList>
    </citation>
    <scope>NUCLEOTIDE SEQUENCE [LARGE SCALE GENOMIC DNA]</scope>
</reference>
<evidence type="ECO:0000313" key="9">
    <source>
        <dbReference type="EMBL" id="CAL1548798.1"/>
    </source>
</evidence>
<dbReference type="PROSITE" id="PS51885">
    <property type="entry name" value="NEPRILYSIN"/>
    <property type="match status" value="1"/>
</dbReference>
<keyword evidence="5" id="KW-0862">Zinc</keyword>
<evidence type="ECO:0000313" key="10">
    <source>
        <dbReference type="Proteomes" id="UP001497497"/>
    </source>
</evidence>
<dbReference type="PRINTS" id="PR00786">
    <property type="entry name" value="NEPRILYSIN"/>
</dbReference>
<organism evidence="9 10">
    <name type="scientific">Lymnaea stagnalis</name>
    <name type="common">Great pond snail</name>
    <name type="synonym">Helix stagnalis</name>
    <dbReference type="NCBI Taxonomy" id="6523"/>
    <lineage>
        <taxon>Eukaryota</taxon>
        <taxon>Metazoa</taxon>
        <taxon>Spiralia</taxon>
        <taxon>Lophotrochozoa</taxon>
        <taxon>Mollusca</taxon>
        <taxon>Gastropoda</taxon>
        <taxon>Heterobranchia</taxon>
        <taxon>Euthyneura</taxon>
        <taxon>Panpulmonata</taxon>
        <taxon>Hygrophila</taxon>
        <taxon>Lymnaeoidea</taxon>
        <taxon>Lymnaeidae</taxon>
        <taxon>Lymnaea</taxon>
    </lineage>
</organism>
<keyword evidence="2" id="KW-0645">Protease</keyword>
<keyword evidence="4" id="KW-0378">Hydrolase</keyword>
<dbReference type="InterPro" id="IPR024079">
    <property type="entry name" value="MetalloPept_cat_dom_sf"/>
</dbReference>